<dbReference type="SUPFAM" id="SSF46689">
    <property type="entry name" value="Homeodomain-like"/>
    <property type="match status" value="2"/>
</dbReference>
<organism evidence="9 10">
    <name type="scientific">Faecalicatena contorta</name>
    <dbReference type="NCBI Taxonomy" id="39482"/>
    <lineage>
        <taxon>Bacteria</taxon>
        <taxon>Bacillati</taxon>
        <taxon>Bacillota</taxon>
        <taxon>Clostridia</taxon>
        <taxon>Lachnospirales</taxon>
        <taxon>Lachnospiraceae</taxon>
        <taxon>Faecalicatena</taxon>
    </lineage>
</organism>
<dbReference type="GO" id="GO:0000160">
    <property type="term" value="P:phosphorelay signal transduction system"/>
    <property type="evidence" value="ECO:0007669"/>
    <property type="project" value="InterPro"/>
</dbReference>
<dbReference type="InterPro" id="IPR011006">
    <property type="entry name" value="CheY-like_superfamily"/>
</dbReference>
<keyword evidence="4" id="KW-0804">Transcription</keyword>
<evidence type="ECO:0000256" key="2">
    <source>
        <dbReference type="ARBA" id="ARBA00023015"/>
    </source>
</evidence>
<evidence type="ECO:0000256" key="5">
    <source>
        <dbReference type="ARBA" id="ARBA00024867"/>
    </source>
</evidence>
<dbReference type="EMBL" id="UHJJ01000002">
    <property type="protein sequence ID" value="SUQ12879.1"/>
    <property type="molecule type" value="Genomic_DNA"/>
</dbReference>
<keyword evidence="3 9" id="KW-0238">DNA-binding</keyword>
<dbReference type="Pfam" id="PF00072">
    <property type="entry name" value="Response_reg"/>
    <property type="match status" value="1"/>
</dbReference>
<dbReference type="AlphaFoldDB" id="A0A316A140"/>
<gene>
    <name evidence="9" type="ORF">SAMN05216529_10294</name>
</gene>
<dbReference type="PANTHER" id="PTHR43280">
    <property type="entry name" value="ARAC-FAMILY TRANSCRIPTIONAL REGULATOR"/>
    <property type="match status" value="1"/>
</dbReference>
<evidence type="ECO:0000256" key="4">
    <source>
        <dbReference type="ARBA" id="ARBA00023163"/>
    </source>
</evidence>
<feature type="domain" description="Response regulatory" evidence="8">
    <location>
        <begin position="3"/>
        <end position="120"/>
    </location>
</feature>
<dbReference type="GO" id="GO:0003700">
    <property type="term" value="F:DNA-binding transcription factor activity"/>
    <property type="evidence" value="ECO:0007669"/>
    <property type="project" value="InterPro"/>
</dbReference>
<evidence type="ECO:0000256" key="6">
    <source>
        <dbReference type="PROSITE-ProRule" id="PRU00169"/>
    </source>
</evidence>
<evidence type="ECO:0000313" key="10">
    <source>
        <dbReference type="Proteomes" id="UP000254051"/>
    </source>
</evidence>
<dbReference type="InterPro" id="IPR001789">
    <property type="entry name" value="Sig_transdc_resp-reg_receiver"/>
</dbReference>
<keyword evidence="10" id="KW-1185">Reference proteome</keyword>
<dbReference type="CDD" id="cd17536">
    <property type="entry name" value="REC_YesN-like"/>
    <property type="match status" value="1"/>
</dbReference>
<dbReference type="SMART" id="SM00342">
    <property type="entry name" value="HTH_ARAC"/>
    <property type="match status" value="1"/>
</dbReference>
<keyword evidence="6" id="KW-0597">Phosphoprotein</keyword>
<dbReference type="Proteomes" id="UP000254051">
    <property type="component" value="Unassembled WGS sequence"/>
</dbReference>
<dbReference type="InterPro" id="IPR018060">
    <property type="entry name" value="HTH_AraC"/>
</dbReference>
<dbReference type="Pfam" id="PF12833">
    <property type="entry name" value="HTH_18"/>
    <property type="match status" value="1"/>
</dbReference>
<reference evidence="10" key="1">
    <citation type="submission" date="2017-07" db="EMBL/GenBank/DDBJ databases">
        <authorList>
            <person name="Varghese N."/>
            <person name="Submissions S."/>
        </authorList>
    </citation>
    <scope>NUCLEOTIDE SEQUENCE [LARGE SCALE GENOMIC DNA]</scope>
    <source>
        <strain evidence="10">NLAE-zl-C134</strain>
    </source>
</reference>
<dbReference type="InterPro" id="IPR018062">
    <property type="entry name" value="HTH_AraC-typ_CS"/>
</dbReference>
<proteinExistence type="predicted"/>
<dbReference type="PROSITE" id="PS01124">
    <property type="entry name" value="HTH_ARAC_FAMILY_2"/>
    <property type="match status" value="1"/>
</dbReference>
<dbReference type="SMART" id="SM00448">
    <property type="entry name" value="REC"/>
    <property type="match status" value="1"/>
</dbReference>
<evidence type="ECO:0000259" key="8">
    <source>
        <dbReference type="PROSITE" id="PS50110"/>
    </source>
</evidence>
<feature type="modified residue" description="4-aspartylphosphate" evidence="6">
    <location>
        <position position="55"/>
    </location>
</feature>
<evidence type="ECO:0000259" key="7">
    <source>
        <dbReference type="PROSITE" id="PS01124"/>
    </source>
</evidence>
<dbReference type="PROSITE" id="PS00041">
    <property type="entry name" value="HTH_ARAC_FAMILY_1"/>
    <property type="match status" value="1"/>
</dbReference>
<comment type="function">
    <text evidence="5">May play the central regulatory role in sporulation. It may be an element of the effector pathway responsible for the activation of sporulation genes in response to nutritional stress. Spo0A may act in concert with spo0H (a sigma factor) to control the expression of some genes that are critical to the sporulation process.</text>
</comment>
<dbReference type="Gene3D" id="3.40.50.2300">
    <property type="match status" value="1"/>
</dbReference>
<dbReference type="OrthoDB" id="9794370at2"/>
<dbReference type="GO" id="GO:0043565">
    <property type="term" value="F:sequence-specific DNA binding"/>
    <property type="evidence" value="ECO:0007669"/>
    <property type="project" value="InterPro"/>
</dbReference>
<dbReference type="SUPFAM" id="SSF52172">
    <property type="entry name" value="CheY-like"/>
    <property type="match status" value="1"/>
</dbReference>
<dbReference type="PROSITE" id="PS50110">
    <property type="entry name" value="RESPONSE_REGULATORY"/>
    <property type="match status" value="1"/>
</dbReference>
<dbReference type="Gene3D" id="1.10.10.60">
    <property type="entry name" value="Homeodomain-like"/>
    <property type="match status" value="2"/>
</dbReference>
<keyword evidence="2" id="KW-0805">Transcription regulation</keyword>
<accession>A0A316A140</accession>
<dbReference type="RefSeq" id="WP_109708907.1">
    <property type="nucleotide sequence ID" value="NZ_QGDS01000002.1"/>
</dbReference>
<dbReference type="PANTHER" id="PTHR43280:SF10">
    <property type="entry name" value="REGULATORY PROTEIN POCR"/>
    <property type="match status" value="1"/>
</dbReference>
<sequence>MKKVLIIDDDALVRMFLRQIIPWEDEGYRIIGDARDGEEGFKIFKEFHPDIVVTDVSMPVMNGIDFLKRIKEEGFQGGVIMLSCHEDFEYVKTAMALGADEYILKNHLNQEVLLEVLKTVEKHMDKRLHEINQQDELVTFAQKGMIEIRKEVLQKLLDNECSMDEQKMLLETAYITGTFRQCAVVLARLPIEQRAKKDTFYELCQQISISNNAAMVVMRERVCVFLVDLTEFPSTIKQYEIFMTLQKVVHDYMWEYLGVKLTTGSSEVCSKEGALARAVRQAENASMLGFYERGAWGYPDSKKMRNVCPKEAEKLAADLPYLINLGDEVTLEKSYENAVNAIKEEKVLPQIVCDWIRRCDMAGEIIRPEKEYAQLESIEQIEDYMNEYILLLYENRSSKTPDNVSLSIKNAVKYIKEHFNDGCSLNEVAEHVSLTPTYLSARFKKEMGICFVEYLTEVRIKQAQWLLKQSRHESVRGIAELSGFTDYQHFCKVFKKKVGCSPAVFRKAI</sequence>
<name>A0A316A140_9FIRM</name>
<evidence type="ECO:0000256" key="3">
    <source>
        <dbReference type="ARBA" id="ARBA00023125"/>
    </source>
</evidence>
<evidence type="ECO:0000256" key="1">
    <source>
        <dbReference type="ARBA" id="ARBA00018672"/>
    </source>
</evidence>
<dbReference type="InterPro" id="IPR009057">
    <property type="entry name" value="Homeodomain-like_sf"/>
</dbReference>
<feature type="domain" description="HTH araC/xylS-type" evidence="7">
    <location>
        <begin position="409"/>
        <end position="508"/>
    </location>
</feature>
<evidence type="ECO:0000313" key="9">
    <source>
        <dbReference type="EMBL" id="SUQ12879.1"/>
    </source>
</evidence>
<protein>
    <recommendedName>
        <fullName evidence="1">Stage 0 sporulation protein A homolog</fullName>
    </recommendedName>
</protein>